<organism evidence="2 3">
    <name type="scientific">Volvox africanus</name>
    <dbReference type="NCBI Taxonomy" id="51714"/>
    <lineage>
        <taxon>Eukaryota</taxon>
        <taxon>Viridiplantae</taxon>
        <taxon>Chlorophyta</taxon>
        <taxon>core chlorophytes</taxon>
        <taxon>Chlorophyceae</taxon>
        <taxon>CS clade</taxon>
        <taxon>Chlamydomonadales</taxon>
        <taxon>Volvocaceae</taxon>
        <taxon>Volvox</taxon>
    </lineage>
</organism>
<protein>
    <submittedName>
        <fullName evidence="2">Uncharacterized protein</fullName>
    </submittedName>
</protein>
<feature type="region of interest" description="Disordered" evidence="1">
    <location>
        <begin position="324"/>
        <end position="372"/>
    </location>
</feature>
<name>A0A8J4BK18_9CHLO</name>
<dbReference type="Pfam" id="PF04720">
    <property type="entry name" value="PDDEXK_6"/>
    <property type="match status" value="1"/>
</dbReference>
<reference evidence="2" key="1">
    <citation type="journal article" date="2021" name="Proc. Natl. Acad. Sci. U.S.A.">
        <title>Three genomes in the algal genus Volvox reveal the fate of a haploid sex-determining region after a transition to homothallism.</title>
        <authorList>
            <person name="Yamamoto K."/>
            <person name="Hamaji T."/>
            <person name="Kawai-Toyooka H."/>
            <person name="Matsuzaki R."/>
            <person name="Takahashi F."/>
            <person name="Nishimura Y."/>
            <person name="Kawachi M."/>
            <person name="Noguchi H."/>
            <person name="Minakuchi Y."/>
            <person name="Umen J.G."/>
            <person name="Toyoda A."/>
            <person name="Nozaki H."/>
        </authorList>
    </citation>
    <scope>NUCLEOTIDE SEQUENCE</scope>
    <source>
        <strain evidence="2">NIES-3780</strain>
    </source>
</reference>
<feature type="region of interest" description="Disordered" evidence="1">
    <location>
        <begin position="204"/>
        <end position="249"/>
    </location>
</feature>
<dbReference type="InterPro" id="IPR006502">
    <property type="entry name" value="PDDEXK-like"/>
</dbReference>
<evidence type="ECO:0000313" key="3">
    <source>
        <dbReference type="Proteomes" id="UP000747399"/>
    </source>
</evidence>
<feature type="region of interest" description="Disordered" evidence="1">
    <location>
        <begin position="655"/>
        <end position="677"/>
    </location>
</feature>
<dbReference type="PANTHER" id="PTHR31579:SF1">
    <property type="entry name" value="OS03G0796600 PROTEIN"/>
    <property type="match status" value="1"/>
</dbReference>
<dbReference type="Proteomes" id="UP000747399">
    <property type="component" value="Unassembled WGS sequence"/>
</dbReference>
<feature type="region of interest" description="Disordered" evidence="1">
    <location>
        <begin position="554"/>
        <end position="605"/>
    </location>
</feature>
<feature type="compositionally biased region" description="Low complexity" evidence="1">
    <location>
        <begin position="210"/>
        <end position="222"/>
    </location>
</feature>
<feature type="compositionally biased region" description="Low complexity" evidence="1">
    <location>
        <begin position="1059"/>
        <end position="1071"/>
    </location>
</feature>
<dbReference type="EMBL" id="BNCO01000050">
    <property type="protein sequence ID" value="GIL62263.1"/>
    <property type="molecule type" value="Genomic_DNA"/>
</dbReference>
<keyword evidence="3" id="KW-1185">Reference proteome</keyword>
<feature type="region of interest" description="Disordered" evidence="1">
    <location>
        <begin position="1005"/>
        <end position="1083"/>
    </location>
</feature>
<gene>
    <name evidence="2" type="ORF">Vafri_16553</name>
</gene>
<dbReference type="AlphaFoldDB" id="A0A8J4BK18"/>
<dbReference type="PANTHER" id="PTHR31579">
    <property type="entry name" value="OS03G0796600 PROTEIN"/>
    <property type="match status" value="1"/>
</dbReference>
<feature type="compositionally biased region" description="Gly residues" evidence="1">
    <location>
        <begin position="1072"/>
        <end position="1081"/>
    </location>
</feature>
<evidence type="ECO:0000313" key="2">
    <source>
        <dbReference type="EMBL" id="GIL62263.1"/>
    </source>
</evidence>
<proteinExistence type="predicted"/>
<feature type="compositionally biased region" description="Low complexity" evidence="1">
    <location>
        <begin position="357"/>
        <end position="372"/>
    </location>
</feature>
<evidence type="ECO:0000256" key="1">
    <source>
        <dbReference type="SAM" id="MobiDB-lite"/>
    </source>
</evidence>
<accession>A0A8J4BK18</accession>
<sequence length="1142" mass="118399">MATINRRASSLPARAATGSQNDMVLLQSEFEAKVASSPLQEPRSPPVVATFSPVFELELGGSCASTPQDRRCRGSRTPQDGVSRRCVADAVGPISLRTFPPATPATEALKKVSNRLSQKKAANPAVRGLRVSTRLDRSVSDLQVMWARGKVGVAAASANAGTALLTPSGEQLAELCKPTCDLERELAQQLRAFHAARITRKPPPYSADLIPARPSSSLIASSSPPPQQPPLRSMGPYSADAGSPAGTTPGEIEALASELQSAGFLVQILDGTRLSKDARSCLRTLKHRFLVCLGRALAPVPQALRQDCGCRVPAPRSLDLTDAAVHGSAGAGGGGCGDRECGQELEEQQQSERQEPEQGPESQSPSQSQLQGAREELLNEPVVVEVRFREQFLIPHSTRAYQLLLLALPVVFVGPLRRLDAVVDLMAAEVAAVFKEAKRPLPPWRTKGAMLSKWAPTQLGELGRLMRCAVLPQPHQLFQCQPLDELAKSEKSAASAIGVQEKSTAQHTVAAAAAVVMARDPLSEPLEPWSRLGRSTDDGIVRAAAAAGTVVAAAGRDDVTDDESGVAHRSNSAPPRTAAGPRSSATGPSDVGGGGGPITAIDSGVPTQSETGLEILNLDTLDQLMRQTLTSISQVEPEVAAVVVAGRNVRSLATAKQQNAMREAPLSSPPTEPATDTTPQAFAAELSFPILPEISPMTDVGPVLAVIRPTGRDGQEAVTVANVVPPQPSPPLVSRTGEANSTMAPSLPPVVPTFQPYRGLSALSPFACVSVPEQYDEQDSPDVESYNGGSGGVKPAPWSARLSSVTASGDYSSIAYTQPEFTFNPTHGVHGEDLDPGRRNMLGGSELRHGPSTRPPLLFAATDSSVGTIAAAAPHLTETRGIIPATSPLTSCTANSDGMNLVHQPLAKGSLSLYRGCAADATAAAAPSPPAAAVMADPPRPLPPAATHPGGIRQGAGEVDYPMSHFVGKPDTLHITRRSSSDLHRAAEKFKKAKSLLAVALRLTKGSGSGNGSREAGGIATSENDDNCSAPAAEGFGANHTDEQQQQQQRGAMRESKPAAAATRAGAASHRPGGGGTGGGLQVALAGGVMTQPSGNEPPWARIRTVKWNQSAAATATATATAGAVATAAAATMAGPGPAADV</sequence>
<comment type="caution">
    <text evidence="2">The sequence shown here is derived from an EMBL/GenBank/DDBJ whole genome shotgun (WGS) entry which is preliminary data.</text>
</comment>
<feature type="region of interest" description="Disordered" evidence="1">
    <location>
        <begin position="722"/>
        <end position="741"/>
    </location>
</feature>